<dbReference type="HOGENOM" id="CLU_2059357_0_0_7"/>
<keyword evidence="1" id="KW-0472">Membrane</keyword>
<dbReference type="EMBL" id="CP000251">
    <property type="protein sequence ID" value="ABC83587.1"/>
    <property type="molecule type" value="Genomic_DNA"/>
</dbReference>
<sequence>MNTNEPGVLERQWAGYGDVHRDRLNLALHAATVPLFWFGTCALALAPVIPAGWAMAGLPALLVALAAQGRGHRGEARAPAPFRGRAEFLARILAEQWITFPRYVLTGGFARAWREAAQERPRA</sequence>
<evidence type="ECO:0000313" key="2">
    <source>
        <dbReference type="EMBL" id="ABC83587.1"/>
    </source>
</evidence>
<organism evidence="2 3">
    <name type="scientific">Anaeromyxobacter dehalogenans (strain 2CP-C)</name>
    <dbReference type="NCBI Taxonomy" id="290397"/>
    <lineage>
        <taxon>Bacteria</taxon>
        <taxon>Pseudomonadati</taxon>
        <taxon>Myxococcota</taxon>
        <taxon>Myxococcia</taxon>
        <taxon>Myxococcales</taxon>
        <taxon>Cystobacterineae</taxon>
        <taxon>Anaeromyxobacteraceae</taxon>
        <taxon>Anaeromyxobacter</taxon>
    </lineage>
</organism>
<name>Q2IG82_ANADE</name>
<evidence type="ECO:0008006" key="4">
    <source>
        <dbReference type="Google" id="ProtNLM"/>
    </source>
</evidence>
<dbReference type="OrthoDB" id="574431at2"/>
<dbReference type="STRING" id="290397.Adeh_3821"/>
<dbReference type="RefSeq" id="WP_011422869.1">
    <property type="nucleotide sequence ID" value="NC_007760.1"/>
</dbReference>
<protein>
    <recommendedName>
        <fullName evidence="4">DUF962 domain-containing protein</fullName>
    </recommendedName>
</protein>
<dbReference type="AlphaFoldDB" id="Q2IG82"/>
<evidence type="ECO:0000313" key="3">
    <source>
        <dbReference type="Proteomes" id="UP000001935"/>
    </source>
</evidence>
<dbReference type="eggNOG" id="ENOG50334NC">
    <property type="taxonomic scope" value="Bacteria"/>
</dbReference>
<proteinExistence type="predicted"/>
<gene>
    <name evidence="2" type="ordered locus">Adeh_3821</name>
</gene>
<accession>Q2IG82</accession>
<reference evidence="2" key="1">
    <citation type="submission" date="2006-01" db="EMBL/GenBank/DDBJ databases">
        <title>Complete sequence of Anaeromyxobacter dehalogenans 2CP-C.</title>
        <authorList>
            <consortium name="US DOE Joint Genome Institute"/>
            <person name="Copeland A."/>
            <person name="Lucas S."/>
            <person name="Lapidus A."/>
            <person name="Barry K."/>
            <person name="Detter J.C."/>
            <person name="Glavina T."/>
            <person name="Hammon N."/>
            <person name="Israni S."/>
            <person name="Pitluck S."/>
            <person name="Brettin T."/>
            <person name="Bruce D."/>
            <person name="Han C."/>
            <person name="Tapia R."/>
            <person name="Gilna P."/>
            <person name="Kiss H."/>
            <person name="Schmutz J."/>
            <person name="Larimer F."/>
            <person name="Land M."/>
            <person name="Kyrpides N."/>
            <person name="Anderson I."/>
            <person name="Sanford R.A."/>
            <person name="Ritalahti K.M."/>
            <person name="Thomas H.S."/>
            <person name="Kirby J.R."/>
            <person name="Zhulin I.B."/>
            <person name="Loeffler F.E."/>
            <person name="Richardson P."/>
        </authorList>
    </citation>
    <scope>NUCLEOTIDE SEQUENCE</scope>
    <source>
        <strain evidence="2">2CP-C</strain>
    </source>
</reference>
<feature type="transmembrane region" description="Helical" evidence="1">
    <location>
        <begin position="35"/>
        <end position="67"/>
    </location>
</feature>
<dbReference type="KEGG" id="ade:Adeh_3821"/>
<keyword evidence="1" id="KW-1133">Transmembrane helix</keyword>
<evidence type="ECO:0000256" key="1">
    <source>
        <dbReference type="SAM" id="Phobius"/>
    </source>
</evidence>
<dbReference type="Proteomes" id="UP000001935">
    <property type="component" value="Chromosome"/>
</dbReference>
<keyword evidence="1" id="KW-0812">Transmembrane</keyword>